<organism evidence="2 3">
    <name type="scientific">Puccinia striiformis</name>
    <dbReference type="NCBI Taxonomy" id="27350"/>
    <lineage>
        <taxon>Eukaryota</taxon>
        <taxon>Fungi</taxon>
        <taxon>Dikarya</taxon>
        <taxon>Basidiomycota</taxon>
        <taxon>Pucciniomycotina</taxon>
        <taxon>Pucciniomycetes</taxon>
        <taxon>Pucciniales</taxon>
        <taxon>Pucciniaceae</taxon>
        <taxon>Puccinia</taxon>
    </lineage>
</organism>
<evidence type="ECO:0000256" key="1">
    <source>
        <dbReference type="SAM" id="MobiDB-lite"/>
    </source>
</evidence>
<sequence length="99" mass="10921">MSRVALLQAISTQQLLELIVGAEEAFILCSHWHGPSVLVDFDRMHPEARSQNHMPAPSNYQAPIHNNHPPARPAPGTSATEREPPHPSSHLPYPLVRPA</sequence>
<dbReference type="AlphaFoldDB" id="A0A2S4WBX3"/>
<keyword evidence="3" id="KW-1185">Reference proteome</keyword>
<feature type="compositionally biased region" description="Polar residues" evidence="1">
    <location>
        <begin position="51"/>
        <end position="61"/>
    </location>
</feature>
<dbReference type="Proteomes" id="UP000238274">
    <property type="component" value="Unassembled WGS sequence"/>
</dbReference>
<gene>
    <name evidence="2" type="ORF">PSHT_04945</name>
</gene>
<feature type="region of interest" description="Disordered" evidence="1">
    <location>
        <begin position="48"/>
        <end position="99"/>
    </location>
</feature>
<evidence type="ECO:0000313" key="3">
    <source>
        <dbReference type="Proteomes" id="UP000238274"/>
    </source>
</evidence>
<dbReference type="VEuPathDB" id="FungiDB:PSTT_03933"/>
<reference evidence="3" key="2">
    <citation type="journal article" date="2018" name="BMC Genomics">
        <title>Genomic insights into host adaptation between the wheat stripe rust pathogen (Puccinia striiformis f. sp. tritici) and the barley stripe rust pathogen (Puccinia striiformis f. sp. hordei).</title>
        <authorList>
            <person name="Xia C."/>
            <person name="Wang M."/>
            <person name="Yin C."/>
            <person name="Cornejo O.E."/>
            <person name="Hulbert S.H."/>
            <person name="Chen X."/>
        </authorList>
    </citation>
    <scope>NUCLEOTIDE SEQUENCE [LARGE SCALE GENOMIC DNA]</scope>
    <source>
        <strain evidence="3">93TX-2</strain>
    </source>
</reference>
<dbReference type="EMBL" id="PKSM01000052">
    <property type="protein sequence ID" value="POW19232.1"/>
    <property type="molecule type" value="Genomic_DNA"/>
</dbReference>
<proteinExistence type="predicted"/>
<reference evidence="3" key="3">
    <citation type="journal article" date="2018" name="Mol. Plant Microbe Interact.">
        <title>Genome sequence resources for the wheat stripe rust pathogen (Puccinia striiformis f. sp. tritici) and the barley stripe rust pathogen (Puccinia striiformis f. sp. hordei).</title>
        <authorList>
            <person name="Xia C."/>
            <person name="Wang M."/>
            <person name="Yin C."/>
            <person name="Cornejo O.E."/>
            <person name="Hulbert S.H."/>
            <person name="Chen X."/>
        </authorList>
    </citation>
    <scope>NUCLEOTIDE SEQUENCE [LARGE SCALE GENOMIC DNA]</scope>
    <source>
        <strain evidence="3">93TX-2</strain>
    </source>
</reference>
<dbReference type="VEuPathDB" id="FungiDB:PSHT_04945"/>
<name>A0A2S4WBX3_9BASI</name>
<evidence type="ECO:0000313" key="2">
    <source>
        <dbReference type="EMBL" id="POW19232.1"/>
    </source>
</evidence>
<protein>
    <submittedName>
        <fullName evidence="2">Uncharacterized protein</fullName>
    </submittedName>
</protein>
<accession>A0A2S4WBX3</accession>
<comment type="caution">
    <text evidence="2">The sequence shown here is derived from an EMBL/GenBank/DDBJ whole genome shotgun (WGS) entry which is preliminary data.</text>
</comment>
<reference evidence="2 3" key="1">
    <citation type="submission" date="2017-12" db="EMBL/GenBank/DDBJ databases">
        <title>Gene loss provides genomic basis for host adaptation in cereal stripe rust fungi.</title>
        <authorList>
            <person name="Xia C."/>
        </authorList>
    </citation>
    <scope>NUCLEOTIDE SEQUENCE [LARGE SCALE GENOMIC DNA]</scope>
    <source>
        <strain evidence="2 3">93TX-2</strain>
    </source>
</reference>
<feature type="compositionally biased region" description="Low complexity" evidence="1">
    <location>
        <begin position="88"/>
        <end position="99"/>
    </location>
</feature>